<dbReference type="AlphaFoldDB" id="A0AAW3J1H1"/>
<evidence type="ECO:0000256" key="1">
    <source>
        <dbReference type="SAM" id="Phobius"/>
    </source>
</evidence>
<dbReference type="EMBL" id="LIRS01000002">
    <property type="protein sequence ID" value="KOY42667.1"/>
    <property type="molecule type" value="Genomic_DNA"/>
</dbReference>
<gene>
    <name evidence="2" type="ORF">ACX05_00065</name>
</gene>
<evidence type="ECO:0000313" key="3">
    <source>
        <dbReference type="Proteomes" id="UP000037697"/>
    </source>
</evidence>
<dbReference type="Proteomes" id="UP000037697">
    <property type="component" value="Unassembled WGS sequence"/>
</dbReference>
<protein>
    <submittedName>
        <fullName evidence="2">Uncharacterized protein</fullName>
    </submittedName>
</protein>
<name>A0AAW3J1H1_VIBPH</name>
<evidence type="ECO:0000313" key="2">
    <source>
        <dbReference type="EMBL" id="KOY42667.1"/>
    </source>
</evidence>
<keyword evidence="1" id="KW-0472">Membrane</keyword>
<reference evidence="2 3" key="1">
    <citation type="submission" date="2015-07" db="EMBL/GenBank/DDBJ databases">
        <title>Foodborne Vibrio parahaemolyticus Isolates.</title>
        <authorList>
            <person name="Ronholm J."/>
            <person name="Petronella N."/>
            <person name="Kenwell R."/>
            <person name="Banerjee S."/>
        </authorList>
    </citation>
    <scope>NUCLEOTIDE SEQUENCE [LARGE SCALE GENOMIC DNA]</scope>
    <source>
        <strain evidence="2 3">HS-06-05</strain>
    </source>
</reference>
<comment type="caution">
    <text evidence="2">The sequence shown here is derived from an EMBL/GenBank/DDBJ whole genome shotgun (WGS) entry which is preliminary data.</text>
</comment>
<accession>A0AAW3J1H1</accession>
<organism evidence="2 3">
    <name type="scientific">Vibrio parahaemolyticus</name>
    <dbReference type="NCBI Taxonomy" id="670"/>
    <lineage>
        <taxon>Bacteria</taxon>
        <taxon>Pseudomonadati</taxon>
        <taxon>Pseudomonadota</taxon>
        <taxon>Gammaproteobacteria</taxon>
        <taxon>Vibrionales</taxon>
        <taxon>Vibrionaceae</taxon>
        <taxon>Vibrio</taxon>
    </lineage>
</organism>
<proteinExistence type="predicted"/>
<keyword evidence="1" id="KW-1133">Transmembrane helix</keyword>
<sequence>MVIQKMLGNMHPIVSLLLSLAINFISAYAAIFTLASIAQLTDYRVLYGIANLSALIIPIVALWSALQLVFSFAQSDN</sequence>
<feature type="transmembrane region" description="Helical" evidence="1">
    <location>
        <begin position="45"/>
        <end position="70"/>
    </location>
</feature>
<keyword evidence="1" id="KW-0812">Transmembrane</keyword>